<proteinExistence type="predicted"/>
<name>E3I1Z1_RHOVT</name>
<organism evidence="5 6">
    <name type="scientific">Rhodomicrobium vannielii (strain ATCC 17100 / DSM 162 / LMG 4299 / NCIMB 10020 / ATH 3.1.1)</name>
    <dbReference type="NCBI Taxonomy" id="648757"/>
    <lineage>
        <taxon>Bacteria</taxon>
        <taxon>Pseudomonadati</taxon>
        <taxon>Pseudomonadota</taxon>
        <taxon>Alphaproteobacteria</taxon>
        <taxon>Hyphomicrobiales</taxon>
        <taxon>Hyphomicrobiaceae</taxon>
        <taxon>Rhodomicrobium</taxon>
    </lineage>
</organism>
<reference evidence="6" key="1">
    <citation type="journal article" date="2011" name="J. Bacteriol.">
        <title>Genome sequences of eight morphologically diverse alphaproteobacteria.</title>
        <authorList>
            <consortium name="US DOE Joint Genome Institute"/>
            <person name="Brown P.J."/>
            <person name="Kysela D.T."/>
            <person name="Buechlein A."/>
            <person name="Hemmerich C."/>
            <person name="Brun Y.V."/>
        </authorList>
    </citation>
    <scope>NUCLEOTIDE SEQUENCE [LARGE SCALE GENOMIC DNA]</scope>
    <source>
        <strain evidence="6">ATCC 17100 / ATH 3.1.1 / DSM 162 / LMG 4299</strain>
    </source>
</reference>
<dbReference type="InterPro" id="IPR018893">
    <property type="entry name" value="T8SS_CsgF"/>
</dbReference>
<evidence type="ECO:0000256" key="3">
    <source>
        <dbReference type="ARBA" id="ARBA00022729"/>
    </source>
</evidence>
<comment type="function">
    <text evidence="1">May be involved in the biogenesis of curli organelles.</text>
</comment>
<evidence type="ECO:0000256" key="2">
    <source>
        <dbReference type="ARBA" id="ARBA00014031"/>
    </source>
</evidence>
<dbReference type="eggNOG" id="ENOG5032U3R">
    <property type="taxonomic scope" value="Bacteria"/>
</dbReference>
<gene>
    <name evidence="5" type="ordered locus">Rvan_2065</name>
</gene>
<dbReference type="KEGG" id="rva:Rvan_2065"/>
<dbReference type="OrthoDB" id="1443407at2"/>
<evidence type="ECO:0000256" key="1">
    <source>
        <dbReference type="ARBA" id="ARBA00003989"/>
    </source>
</evidence>
<feature type="chain" id="PRO_5003172124" description="Curli production assembly/transport component CsgF" evidence="4">
    <location>
        <begin position="19"/>
        <end position="136"/>
    </location>
</feature>
<dbReference type="Proteomes" id="UP000001399">
    <property type="component" value="Chromosome"/>
</dbReference>
<sequence>MKIHSLILCVFFAGTASAAELGYTPVNPSFGGSPLNGSTLLSEASAQKPNAPTSKTASSTTSASQQFLQMLQSQLYASLASSVAQAVTGATTGGTIVLDNLTVTWAIASTGKVITMTDASTGQVTKITVPIVTTSN</sequence>
<dbReference type="RefSeq" id="WP_013419675.1">
    <property type="nucleotide sequence ID" value="NC_014664.1"/>
</dbReference>
<keyword evidence="3 4" id="KW-0732">Signal</keyword>
<keyword evidence="6" id="KW-1185">Reference proteome</keyword>
<feature type="signal peptide" evidence="4">
    <location>
        <begin position="1"/>
        <end position="18"/>
    </location>
</feature>
<dbReference type="STRING" id="648757.Rvan_2065"/>
<evidence type="ECO:0000313" key="6">
    <source>
        <dbReference type="Proteomes" id="UP000001399"/>
    </source>
</evidence>
<dbReference type="Pfam" id="PF10614">
    <property type="entry name" value="CsgF"/>
    <property type="match status" value="1"/>
</dbReference>
<dbReference type="AlphaFoldDB" id="E3I1Z1"/>
<evidence type="ECO:0000313" key="5">
    <source>
        <dbReference type="EMBL" id="ADP71292.1"/>
    </source>
</evidence>
<protein>
    <recommendedName>
        <fullName evidence="2">Curli production assembly/transport component CsgF</fullName>
    </recommendedName>
</protein>
<accession>E3I1Z1</accession>
<evidence type="ECO:0000256" key="4">
    <source>
        <dbReference type="SAM" id="SignalP"/>
    </source>
</evidence>
<dbReference type="HOGENOM" id="CLU_136740_0_0_5"/>
<dbReference type="EMBL" id="CP002292">
    <property type="protein sequence ID" value="ADP71292.1"/>
    <property type="molecule type" value="Genomic_DNA"/>
</dbReference>